<evidence type="ECO:0000256" key="13">
    <source>
        <dbReference type="ARBA" id="ARBA00023289"/>
    </source>
</evidence>
<feature type="region of interest" description="Disordered" evidence="21">
    <location>
        <begin position="373"/>
        <end position="402"/>
    </location>
</feature>
<keyword evidence="11" id="KW-0539">Nucleus</keyword>
<dbReference type="PRINTS" id="PR00449">
    <property type="entry name" value="RASTRNSFRMNG"/>
</dbReference>
<dbReference type="EC" id="3.1.3.16" evidence="4"/>
<comment type="similarity">
    <text evidence="2">Belongs to the small GTPase superfamily. Rab family.</text>
</comment>
<dbReference type="GO" id="GO:0031124">
    <property type="term" value="P:mRNA 3'-end processing"/>
    <property type="evidence" value="ECO:0007669"/>
    <property type="project" value="UniProtKB-ARBA"/>
</dbReference>
<dbReference type="FunFam" id="3.40.50.2300:FF:000066">
    <property type="entry name" value="RNA polymerase II subunit A C-terminal domain phosphatase SSU72"/>
    <property type="match status" value="1"/>
</dbReference>
<dbReference type="SMART" id="SM00176">
    <property type="entry name" value="RAN"/>
    <property type="match status" value="1"/>
</dbReference>
<dbReference type="GO" id="GO:0003924">
    <property type="term" value="F:GTPase activity"/>
    <property type="evidence" value="ECO:0007669"/>
    <property type="project" value="InterPro"/>
</dbReference>
<dbReference type="FunFam" id="3.40.50.300:FF:000067">
    <property type="entry name" value="ras-related protein RABA1f"/>
    <property type="match status" value="1"/>
</dbReference>
<proteinExistence type="inferred from homology"/>
<comment type="catalytic activity">
    <reaction evidence="18">
        <text>O-phospho-L-threonyl-[protein] + H2O = L-threonyl-[protein] + phosphate</text>
        <dbReference type="Rhea" id="RHEA:47004"/>
        <dbReference type="Rhea" id="RHEA-COMP:11060"/>
        <dbReference type="Rhea" id="RHEA-COMP:11605"/>
        <dbReference type="ChEBI" id="CHEBI:15377"/>
        <dbReference type="ChEBI" id="CHEBI:30013"/>
        <dbReference type="ChEBI" id="CHEBI:43474"/>
        <dbReference type="ChEBI" id="CHEBI:61977"/>
        <dbReference type="EC" id="3.1.3.16"/>
    </reaction>
</comment>
<evidence type="ECO:0000256" key="8">
    <source>
        <dbReference type="ARBA" id="ARBA00022912"/>
    </source>
</evidence>
<evidence type="ECO:0000256" key="21">
    <source>
        <dbReference type="SAM" id="MobiDB-lite"/>
    </source>
</evidence>
<evidence type="ECO:0000256" key="5">
    <source>
        <dbReference type="ARBA" id="ARBA00022664"/>
    </source>
</evidence>
<dbReference type="Gene3D" id="3.40.50.2300">
    <property type="match status" value="2"/>
</dbReference>
<dbReference type="FunFam" id="3.40.50.2300:FF:000039">
    <property type="entry name" value="RNA polymerase II subunit A C-terminal domain phosphatase"/>
    <property type="match status" value="1"/>
</dbReference>
<dbReference type="PANTHER" id="PTHR47979">
    <property type="entry name" value="DRAB11-RELATED"/>
    <property type="match status" value="1"/>
</dbReference>
<dbReference type="InterPro" id="IPR005225">
    <property type="entry name" value="Small_GTP-bd"/>
</dbReference>
<dbReference type="SUPFAM" id="SSF52540">
    <property type="entry name" value="P-loop containing nucleoside triphosphate hydrolases"/>
    <property type="match status" value="1"/>
</dbReference>
<evidence type="ECO:0000256" key="7">
    <source>
        <dbReference type="ARBA" id="ARBA00022801"/>
    </source>
</evidence>
<evidence type="ECO:0000256" key="1">
    <source>
        <dbReference type="ARBA" id="ARBA00004123"/>
    </source>
</evidence>
<keyword evidence="22" id="KW-1185">Reference proteome</keyword>
<dbReference type="PROSITE" id="PS51419">
    <property type="entry name" value="RAB"/>
    <property type="match status" value="1"/>
</dbReference>
<keyword evidence="7" id="KW-0378">Hydrolase</keyword>
<name>A0A915MF27_MELJA</name>
<dbReference type="SMART" id="SM00175">
    <property type="entry name" value="RAB"/>
    <property type="match status" value="1"/>
</dbReference>
<dbReference type="Proteomes" id="UP000887561">
    <property type="component" value="Unplaced"/>
</dbReference>
<comment type="similarity">
    <text evidence="3">Belongs to the SSU72 phosphatase family.</text>
</comment>
<sequence>MLEPFINAKSCGKLKIAVSCSSNMNRSMEAHYFLKQRGFNVQSFGSGNYVKLPGPSIDKPNIYDFDSITYDEIYQDLKNKDSKLYTQNGLLNMLDRNRRIKKCPQKFQSCEEHFSIIICMEERVYDQIVDFLQTNESSNSTGECVHIINFDIQDNHEEATIGALIVVQLCKKLEECEDLDNEIDEVLSDFELENQGRNLLHTIFVLIGDSGVGKSNLLSRFTRNEFNLESRSTIGVEFATRSIQVDGKTVKAQIWDTAGQERYRAITSAYYRGAVGALLVYDIAKHVTYESVDRWLKELRDHADQNIVIMLVGNKSDLRHLRAVPTEEARAYAERNQLSFIETSALDSTNVEAAFTNSLTEIYRSVSTRQVPPDRTVPINSQNNITLSSSTDKQKKPCCSNS</sequence>
<dbReference type="NCBIfam" id="TIGR00231">
    <property type="entry name" value="small_GTP"/>
    <property type="match status" value="1"/>
</dbReference>
<dbReference type="WBParaSite" id="scaffold36473_cov268.g23204">
    <property type="protein sequence ID" value="scaffold36473_cov268.g23204"/>
    <property type="gene ID" value="scaffold36473_cov268.g23204"/>
</dbReference>
<evidence type="ECO:0000256" key="10">
    <source>
        <dbReference type="ARBA" id="ARBA00023136"/>
    </source>
</evidence>
<organism evidence="22 23">
    <name type="scientific">Meloidogyne javanica</name>
    <name type="common">Root-knot nematode worm</name>
    <dbReference type="NCBI Taxonomy" id="6303"/>
    <lineage>
        <taxon>Eukaryota</taxon>
        <taxon>Metazoa</taxon>
        <taxon>Ecdysozoa</taxon>
        <taxon>Nematoda</taxon>
        <taxon>Chromadorea</taxon>
        <taxon>Rhabditida</taxon>
        <taxon>Tylenchina</taxon>
        <taxon>Tylenchomorpha</taxon>
        <taxon>Tylenchoidea</taxon>
        <taxon>Meloidogynidae</taxon>
        <taxon>Meloidogyninae</taxon>
        <taxon>Meloidogyne</taxon>
        <taxon>Meloidogyne incognita group</taxon>
    </lineage>
</organism>
<keyword evidence="6" id="KW-0547">Nucleotide-binding</keyword>
<dbReference type="PROSITE" id="PS51420">
    <property type="entry name" value="RHO"/>
    <property type="match status" value="1"/>
</dbReference>
<dbReference type="Gene3D" id="3.40.50.300">
    <property type="entry name" value="P-loop containing nucleotide triphosphate hydrolases"/>
    <property type="match status" value="1"/>
</dbReference>
<evidence type="ECO:0000256" key="2">
    <source>
        <dbReference type="ARBA" id="ARBA00006270"/>
    </source>
</evidence>
<protein>
    <recommendedName>
        <fullName evidence="16">Ras-related protein Rab-25</fullName>
        <ecNumber evidence="4">3.1.3.16</ecNumber>
    </recommendedName>
</protein>
<evidence type="ECO:0000256" key="4">
    <source>
        <dbReference type="ARBA" id="ARBA00013081"/>
    </source>
</evidence>
<evidence type="ECO:0000313" key="23">
    <source>
        <dbReference type="WBParaSite" id="scaffold36473_cov268.g23204"/>
    </source>
</evidence>
<comment type="catalytic activity">
    <reaction evidence="17">
        <text>O-phospho-L-seryl-[protein] + H2O = L-seryl-[protein] + phosphate</text>
        <dbReference type="Rhea" id="RHEA:20629"/>
        <dbReference type="Rhea" id="RHEA-COMP:9863"/>
        <dbReference type="Rhea" id="RHEA-COMP:11604"/>
        <dbReference type="ChEBI" id="CHEBI:15377"/>
        <dbReference type="ChEBI" id="CHEBI:29999"/>
        <dbReference type="ChEBI" id="CHEBI:43474"/>
        <dbReference type="ChEBI" id="CHEBI:83421"/>
        <dbReference type="EC" id="3.1.3.16"/>
    </reaction>
</comment>
<feature type="compositionally biased region" description="Polar residues" evidence="21">
    <location>
        <begin position="378"/>
        <end position="391"/>
    </location>
</feature>
<dbReference type="GO" id="GO:0012505">
    <property type="term" value="C:endomembrane system"/>
    <property type="evidence" value="ECO:0007669"/>
    <property type="project" value="UniProtKB-SubCell"/>
</dbReference>
<dbReference type="GO" id="GO:0008420">
    <property type="term" value="F:RNA polymerase II CTD heptapeptide repeat phosphatase activity"/>
    <property type="evidence" value="ECO:0007669"/>
    <property type="project" value="UniProtKB-ARBA"/>
</dbReference>
<keyword evidence="9" id="KW-0342">GTP-binding</keyword>
<dbReference type="AlphaFoldDB" id="A0A915MF27"/>
<evidence type="ECO:0000313" key="22">
    <source>
        <dbReference type="Proteomes" id="UP000887561"/>
    </source>
</evidence>
<evidence type="ECO:0000256" key="19">
    <source>
        <dbReference type="ARBA" id="ARBA00055320"/>
    </source>
</evidence>
<evidence type="ECO:0000256" key="14">
    <source>
        <dbReference type="ARBA" id="ARBA00037836"/>
    </source>
</evidence>
<comment type="subunit">
    <text evidence="20">Interacts (GTP-bound form) with RAB11FIP1, RAB11FIP2, RAB11FIP3 and RAB11FIP4. Interacts (via the hypervariable C-terminal region) with ITGB1 (via the cytoplasmic region); the interaction is GTP-dependent. Interacts with ITGAV. Associates with the integrin alpha-V/beta-1 heterodimer. Interacts with VPS33B.</text>
</comment>
<reference evidence="23" key="1">
    <citation type="submission" date="2022-11" db="UniProtKB">
        <authorList>
            <consortium name="WormBaseParasite"/>
        </authorList>
    </citation>
    <scope>IDENTIFICATION</scope>
</reference>
<evidence type="ECO:0000256" key="15">
    <source>
        <dbReference type="ARBA" id="ARBA00037868"/>
    </source>
</evidence>
<comment type="subcellular location">
    <subcellularLocation>
        <location evidence="14">Cell projection</location>
        <location evidence="14">Pseudopodium membrane</location>
    </subcellularLocation>
    <subcellularLocation>
        <location evidence="15">Endomembrane system</location>
        <topology evidence="15">Lipid-anchor</topology>
    </subcellularLocation>
    <subcellularLocation>
        <location evidence="1">Nucleus</location>
    </subcellularLocation>
</comment>
<keyword evidence="5" id="KW-0507">mRNA processing</keyword>
<dbReference type="CDD" id="cd01868">
    <property type="entry name" value="Rab11_like"/>
    <property type="match status" value="1"/>
</dbReference>
<dbReference type="PROSITE" id="PS51421">
    <property type="entry name" value="RAS"/>
    <property type="match status" value="1"/>
</dbReference>
<comment type="function">
    <text evidence="19">The small GTPases Rab are key regulators of intracellular membrane trafficking, from the formation of transport vesicles to their fusion with membranes. Rabs cycle between an inactive GDP-bound form and an active GTP-bound form that is able to recruit to membranes different set of downstream effectors directly responsible for vesicle formation, movement, tethering and fusion. RAB25 regulates epithelial cell differentiation, proliferation and survival, thereby playing key roles in tumorigenesis. Promotes invasive migration of cells in which it functions to localize and maintain integrin alpha-V/beta-1 at the tips of extending pseudopodia. Involved in the regulation of epithelial morphogenesis through the control of CLDN4 expression and localization at tight junctions. May selectively regulate the apical recycling pathway. Together with MYO5B regulates transcytosis.</text>
</comment>
<dbReference type="InterPro" id="IPR006811">
    <property type="entry name" value="RNA_pol_II_suA"/>
</dbReference>
<dbReference type="GO" id="GO:0031260">
    <property type="term" value="C:pseudopodium membrane"/>
    <property type="evidence" value="ECO:0007669"/>
    <property type="project" value="UniProtKB-SubCell"/>
</dbReference>
<keyword evidence="12" id="KW-0449">Lipoprotein</keyword>
<evidence type="ECO:0000256" key="18">
    <source>
        <dbReference type="ARBA" id="ARBA00048336"/>
    </source>
</evidence>
<keyword evidence="13" id="KW-0636">Prenylation</keyword>
<evidence type="ECO:0000256" key="9">
    <source>
        <dbReference type="ARBA" id="ARBA00023134"/>
    </source>
</evidence>
<dbReference type="InterPro" id="IPR050209">
    <property type="entry name" value="Rab_GTPases_membrane_traffic"/>
</dbReference>
<evidence type="ECO:0000256" key="3">
    <source>
        <dbReference type="ARBA" id="ARBA00008978"/>
    </source>
</evidence>
<dbReference type="Pfam" id="PF04722">
    <property type="entry name" value="Ssu72"/>
    <property type="match status" value="1"/>
</dbReference>
<evidence type="ECO:0000256" key="6">
    <source>
        <dbReference type="ARBA" id="ARBA00022741"/>
    </source>
</evidence>
<keyword evidence="10" id="KW-0472">Membrane</keyword>
<evidence type="ECO:0000256" key="16">
    <source>
        <dbReference type="ARBA" id="ARBA00039508"/>
    </source>
</evidence>
<dbReference type="SMART" id="SM00173">
    <property type="entry name" value="RAS"/>
    <property type="match status" value="1"/>
</dbReference>
<keyword evidence="8" id="KW-0904">Protein phosphatase</keyword>
<dbReference type="GO" id="GO:0005525">
    <property type="term" value="F:GTP binding"/>
    <property type="evidence" value="ECO:0007669"/>
    <property type="project" value="UniProtKB-KW"/>
</dbReference>
<dbReference type="GO" id="GO:0005634">
    <property type="term" value="C:nucleus"/>
    <property type="evidence" value="ECO:0007669"/>
    <property type="project" value="UniProtKB-SubCell"/>
</dbReference>
<dbReference type="InterPro" id="IPR027417">
    <property type="entry name" value="P-loop_NTPase"/>
</dbReference>
<evidence type="ECO:0000256" key="20">
    <source>
        <dbReference type="ARBA" id="ARBA00064728"/>
    </source>
</evidence>
<evidence type="ECO:0000256" key="12">
    <source>
        <dbReference type="ARBA" id="ARBA00023288"/>
    </source>
</evidence>
<accession>A0A915MF27</accession>
<dbReference type="Pfam" id="PF08477">
    <property type="entry name" value="Roc"/>
    <property type="match status" value="1"/>
</dbReference>
<dbReference type="InterPro" id="IPR001806">
    <property type="entry name" value="Small_GTPase"/>
</dbReference>
<dbReference type="SMART" id="SM00174">
    <property type="entry name" value="RHO"/>
    <property type="match status" value="1"/>
</dbReference>
<evidence type="ECO:0000256" key="11">
    <source>
        <dbReference type="ARBA" id="ARBA00023242"/>
    </source>
</evidence>
<evidence type="ECO:0000256" key="17">
    <source>
        <dbReference type="ARBA" id="ARBA00047761"/>
    </source>
</evidence>